<evidence type="ECO:0000313" key="20">
    <source>
        <dbReference type="EMBL" id="ATQ38085.1"/>
    </source>
</evidence>
<protein>
    <recommendedName>
        <fullName evidence="18 19">Protein E7</fullName>
    </recommendedName>
</protein>
<keyword evidence="13 18" id="KW-0804">Transcription</keyword>
<dbReference type="GO" id="GO:0039645">
    <property type="term" value="P:symbiont-mediated perturbation of host cell cycle G1/S transition checkpoint"/>
    <property type="evidence" value="ECO:0007669"/>
    <property type="project" value="UniProtKB-UniRule"/>
</dbReference>
<keyword evidence="9 18" id="KW-0862">Zinc</keyword>
<keyword evidence="6 18" id="KW-0479">Metal-binding</keyword>
<comment type="subunit">
    <text evidence="18">Homodimer. Homooligomer. Interacts with host RB1; this interaction induces dissociation of RB1-E2F1 complex thereby disrupting RB1 activity. Interacts with host EP300; this interaction represses EP300 transcriptional activity. Interacts with protein E2; this interaction inhibits E7 oncogenic activity. Interacts with host TMEM173/STING; this interaction impairs the ability of TMEM173/STING to sense cytosolic DNA and promote the production of type I interferon (IFN-alpha and IFN-beta).</text>
</comment>
<dbReference type="GO" id="GO:0039502">
    <property type="term" value="P:symbiont-mediated suppression of host type I interferon-mediated signaling pathway"/>
    <property type="evidence" value="ECO:0007669"/>
    <property type="project" value="UniProtKB-UniRule"/>
</dbReference>
<dbReference type="SUPFAM" id="SSF161234">
    <property type="entry name" value="E7 C-terminal domain-like"/>
    <property type="match status" value="1"/>
</dbReference>
<evidence type="ECO:0000256" key="11">
    <source>
        <dbReference type="ARBA" id="ARBA00023125"/>
    </source>
</evidence>
<feature type="short sequence motif" description="LXCXE motif; interaction with host RB1 and TMEM173/STING" evidence="18">
    <location>
        <begin position="22"/>
        <end position="26"/>
    </location>
</feature>
<evidence type="ECO:0000256" key="7">
    <source>
        <dbReference type="ARBA" id="ARBA00022771"/>
    </source>
</evidence>
<evidence type="ECO:0000256" key="4">
    <source>
        <dbReference type="ARBA" id="ARBA00022581"/>
    </source>
</evidence>
<keyword evidence="16 18" id="KW-0899">Viral immunoevasion</keyword>
<dbReference type="GO" id="GO:0003700">
    <property type="term" value="F:DNA-binding transcription factor activity"/>
    <property type="evidence" value="ECO:0007669"/>
    <property type="project" value="UniProtKB-UniRule"/>
</dbReference>
<keyword evidence="11 18" id="KW-0238">DNA-binding</keyword>
<keyword evidence="14 18" id="KW-1035">Host cytoplasm</keyword>
<evidence type="ECO:0000256" key="19">
    <source>
        <dbReference type="PIRNR" id="PIRNR003407"/>
    </source>
</evidence>
<keyword evidence="15" id="KW-0922">Interferon antiviral system evasion</keyword>
<organism evidence="20">
    <name type="scientific">Betapapillomavirus 1</name>
    <dbReference type="NCBI Taxonomy" id="337051"/>
    <lineage>
        <taxon>Viruses</taxon>
        <taxon>Monodnaviria</taxon>
        <taxon>Shotokuvirae</taxon>
        <taxon>Cossaviricota</taxon>
        <taxon>Papovaviricetes</taxon>
        <taxon>Zurhausenvirales</taxon>
        <taxon>Papillomaviridae</taxon>
        <taxon>Firstpapillomavirinae</taxon>
        <taxon>Betapapillomavirus</taxon>
    </lineage>
</organism>
<evidence type="ECO:0000256" key="3">
    <source>
        <dbReference type="ARBA" id="ARBA00022562"/>
    </source>
</evidence>
<keyword evidence="3 18" id="KW-1048">Host nucleus</keyword>
<gene>
    <name evidence="18 20" type="primary">E7</name>
</gene>
<evidence type="ECO:0000256" key="1">
    <source>
        <dbReference type="ARBA" id="ARBA00022504"/>
    </source>
</evidence>
<accession>A0A2D2AKU2</accession>
<dbReference type="GO" id="GO:0008270">
    <property type="term" value="F:zinc ion binding"/>
    <property type="evidence" value="ECO:0007669"/>
    <property type="project" value="UniProtKB-KW"/>
</dbReference>
<evidence type="ECO:0000256" key="8">
    <source>
        <dbReference type="ARBA" id="ARBA00022830"/>
    </source>
</evidence>
<feature type="zinc finger region" evidence="18">
    <location>
        <begin position="50"/>
        <end position="86"/>
    </location>
</feature>
<comment type="function">
    <text evidence="18">Plays a role in viral genome replication by driving entry of quiescent cells into the cell cycle. Stimulation of progression from G1 to S phase allows the virus to efficiently use the cellular DNA replicating machinery to achieve viral genome replication. E7 protein has both transforming and trans-activating activities. Induces the disassembly of the E2F1 transcription factor from RB1, with subsequent transcriptional activation of E2F1-regulated S-phase genes. Interferes with host histone deacetylation mediated by HDAC1 and HDAC2, leading to transcription activation. Plays also a role in the inhibition of both antiviral and antiproliferative functions of host interferon alpha. Interaction with host TMEM173/STING impairs the ability of TMEM173/STING to sense cytosolic DNA and promote the production of type I interferon (IFN-alpha and IFN-beta).</text>
</comment>
<keyword evidence="5 18" id="KW-1090">Inhibition of host innate immune response by virus</keyword>
<evidence type="ECO:0000256" key="13">
    <source>
        <dbReference type="ARBA" id="ARBA00023163"/>
    </source>
</evidence>
<dbReference type="InterPro" id="IPR000148">
    <property type="entry name" value="Papilloma_E7"/>
</dbReference>
<keyword evidence="12 18" id="KW-0010">Activator</keyword>
<comment type="domain">
    <text evidence="18">The E7 terminal domain is an intrinsically disordered domain, whose flexibility and conformational transitions confer target adaptability to the oncoprotein. It allows adaptation to a variety of protein targets and exposes the PEST degradation sequence that regulates its turnover in the cell.</text>
</comment>
<sequence>MRGNQVTLKDIVLERSEPPVDLFCEEELPTEQDTAEEEPEKVPFKVVAPCGCCGARLRLFLFATKLGIHTFETLLLEEVSLLCPTCRESIQHGGQ</sequence>
<dbReference type="PIRSF" id="PIRSF003407">
    <property type="entry name" value="Papvi_E7"/>
    <property type="match status" value="1"/>
</dbReference>
<dbReference type="EMBL" id="MF588677">
    <property type="protein sequence ID" value="ATQ38085.1"/>
    <property type="molecule type" value="Genomic_DNA"/>
</dbReference>
<keyword evidence="8 18" id="KW-1114">Inhibition of host interferon signaling pathway by virus</keyword>
<dbReference type="Gene3D" id="3.30.160.330">
    <property type="match status" value="1"/>
</dbReference>
<evidence type="ECO:0000256" key="16">
    <source>
        <dbReference type="ARBA" id="ARBA00023280"/>
    </source>
</evidence>
<dbReference type="GO" id="GO:0019904">
    <property type="term" value="F:protein domain specific binding"/>
    <property type="evidence" value="ECO:0007669"/>
    <property type="project" value="UniProtKB-UniRule"/>
</dbReference>
<dbReference type="GO" id="GO:0042025">
    <property type="term" value="C:host cell nucleus"/>
    <property type="evidence" value="ECO:0007669"/>
    <property type="project" value="UniProtKB-SubCell"/>
</dbReference>
<keyword evidence="1 18" id="KW-1121">Modulation of host cell cycle by virus</keyword>
<comment type="subcellular location">
    <subcellularLocation>
        <location evidence="18">Host cytoplasm</location>
    </subcellularLocation>
    <subcellularLocation>
        <location evidence="18">Host nucleus</location>
    </subcellularLocation>
    <text evidence="18">Predominantly found in the host nucleus.</text>
</comment>
<dbReference type="GO" id="GO:0052170">
    <property type="term" value="P:symbiont-mediated suppression of host innate immune response"/>
    <property type="evidence" value="ECO:0007669"/>
    <property type="project" value="UniProtKB-KW"/>
</dbReference>
<evidence type="ECO:0000256" key="5">
    <source>
        <dbReference type="ARBA" id="ARBA00022632"/>
    </source>
</evidence>
<evidence type="ECO:0000256" key="9">
    <source>
        <dbReference type="ARBA" id="ARBA00022833"/>
    </source>
</evidence>
<evidence type="ECO:0000256" key="10">
    <source>
        <dbReference type="ARBA" id="ARBA00023015"/>
    </source>
</evidence>
<name>A0A2D2AKU2_9PAPI</name>
<dbReference type="HAMAP" id="MF_04004">
    <property type="entry name" value="PPV_E7"/>
    <property type="match status" value="1"/>
</dbReference>
<reference evidence="20" key="1">
    <citation type="journal article" date="2018" name="MSphere">
        <title>Metagenomic Discovery of 83 New Human Papillomavirus Types in Patients with Immunodeficiency.</title>
        <authorList>
            <person name="Pastrana D.V."/>
            <person name="Peretti A."/>
            <person name="Welch N.L."/>
            <person name="Borgogna C."/>
            <person name="Olivero C."/>
            <person name="Badolato R."/>
            <person name="Notarangelo L.D."/>
            <person name="Gariglio M."/>
            <person name="FitzGerald P.C."/>
            <person name="McIntosh C.E."/>
            <person name="Reeves J."/>
            <person name="Starrett G.J."/>
            <person name="Bliskovsky V."/>
            <person name="Velez D."/>
            <person name="Brownell I."/>
            <person name="Yarchoan R."/>
            <person name="Wyvill K.M."/>
            <person name="Uldrick T.S."/>
            <person name="Maldarelli F."/>
            <person name="Lisco A."/>
            <person name="Sereti I."/>
            <person name="Gonzalez C.M."/>
            <person name="Androphy E.J."/>
            <person name="McBride A.A."/>
            <person name="Van Doorslaer K."/>
            <person name="Garcia F."/>
            <person name="Dvoretzky I."/>
            <person name="Liu J.S."/>
            <person name="Han J."/>
            <person name="Murphy P.M."/>
            <person name="McDermott D.H."/>
            <person name="Buck C.B."/>
        </authorList>
    </citation>
    <scope>NUCLEOTIDE SEQUENCE</scope>
    <source>
        <strain evidence="20">Beta01_HIVGc36</strain>
    </source>
</reference>
<evidence type="ECO:0000256" key="17">
    <source>
        <dbReference type="ARBA" id="ARBA00023309"/>
    </source>
</evidence>
<proteinExistence type="inferred from homology"/>
<dbReference type="GO" id="GO:0030430">
    <property type="term" value="C:host cell cytoplasm"/>
    <property type="evidence" value="ECO:0007669"/>
    <property type="project" value="UniProtKB-SubCell"/>
</dbReference>
<comment type="similarity">
    <text evidence="18 19">Belongs to the papillomaviridae E7 protein family.</text>
</comment>
<evidence type="ECO:0000256" key="12">
    <source>
        <dbReference type="ARBA" id="ARBA00023159"/>
    </source>
</evidence>
<dbReference type="GO" id="GO:0006351">
    <property type="term" value="P:DNA-templated transcription"/>
    <property type="evidence" value="ECO:0007669"/>
    <property type="project" value="UniProtKB-UniRule"/>
</dbReference>
<keyword evidence="4 18" id="KW-0945">Host-virus interaction</keyword>
<dbReference type="Proteomes" id="UP000289705">
    <property type="component" value="Segment"/>
</dbReference>
<evidence type="ECO:0000256" key="2">
    <source>
        <dbReference type="ARBA" id="ARBA00022518"/>
    </source>
</evidence>
<keyword evidence="10 18" id="KW-0805">Transcription regulation</keyword>
<evidence type="ECO:0000256" key="15">
    <source>
        <dbReference type="ARBA" id="ARBA00023258"/>
    </source>
</evidence>
<comment type="function">
    <text evidence="19">E7 protein has both transforming and trans-activating activities.</text>
</comment>
<evidence type="ECO:0000256" key="14">
    <source>
        <dbReference type="ARBA" id="ARBA00023200"/>
    </source>
</evidence>
<evidence type="ECO:0000256" key="18">
    <source>
        <dbReference type="HAMAP-Rule" id="MF_04004"/>
    </source>
</evidence>
<comment type="PTM">
    <text evidence="18">Highly phosphorylated.</text>
</comment>
<dbReference type="GO" id="GO:0003677">
    <property type="term" value="F:DNA binding"/>
    <property type="evidence" value="ECO:0007669"/>
    <property type="project" value="UniProtKB-UniRule"/>
</dbReference>
<keyword evidence="2 18" id="KW-0244">Early protein</keyword>
<evidence type="ECO:0000256" key="6">
    <source>
        <dbReference type="ARBA" id="ARBA00022723"/>
    </source>
</evidence>
<feature type="short sequence motif" description="Nuclear export signal" evidence="18">
    <location>
        <begin position="68"/>
        <end position="76"/>
    </location>
</feature>
<keyword evidence="17 18" id="KW-1078">G1/S host cell cycle checkpoint dysregulation by virus</keyword>
<keyword evidence="7 18" id="KW-0863">Zinc-finger</keyword>
<comment type="caution">
    <text evidence="18">Lacks conserved residue(s) required for the propagation of feature annotation.</text>
</comment>
<dbReference type="Pfam" id="PF00527">
    <property type="entry name" value="E7"/>
    <property type="match status" value="1"/>
</dbReference>